<proteinExistence type="predicted"/>
<dbReference type="Pfam" id="PF21348">
    <property type="entry name" value="RGL11_C"/>
    <property type="match status" value="3"/>
</dbReference>
<name>A0ABV1DZW2_9FIRM</name>
<keyword evidence="1" id="KW-0732">Signal</keyword>
<organism evidence="4 5">
    <name type="scientific">Solibaculum intestinale</name>
    <dbReference type="NCBI Taxonomy" id="3133165"/>
    <lineage>
        <taxon>Bacteria</taxon>
        <taxon>Bacillati</taxon>
        <taxon>Bacillota</taxon>
        <taxon>Clostridia</taxon>
        <taxon>Eubacteriales</taxon>
        <taxon>Oscillospiraceae</taxon>
        <taxon>Solibaculum</taxon>
    </lineage>
</organism>
<dbReference type="PANTHER" id="PTHR43118:SF1">
    <property type="entry name" value="RHAMNOGALACTURONAN LYASE (EUROFUNG)"/>
    <property type="match status" value="1"/>
</dbReference>
<evidence type="ECO:0000259" key="2">
    <source>
        <dbReference type="Pfam" id="PF18370"/>
    </source>
</evidence>
<dbReference type="Proteomes" id="UP001489509">
    <property type="component" value="Unassembled WGS sequence"/>
</dbReference>
<evidence type="ECO:0000313" key="4">
    <source>
        <dbReference type="EMBL" id="MEQ2440584.1"/>
    </source>
</evidence>
<feature type="chain" id="PRO_5046238904" description="Rhamnogalacturonan I lyase beta-sheet domain-containing protein" evidence="1">
    <location>
        <begin position="22"/>
        <end position="1193"/>
    </location>
</feature>
<dbReference type="InterPro" id="IPR041624">
    <property type="entry name" value="RGI_lyase"/>
</dbReference>
<protein>
    <recommendedName>
        <fullName evidence="6">Rhamnogalacturonan I lyase beta-sheet domain-containing protein</fullName>
    </recommendedName>
</protein>
<dbReference type="Pfam" id="PF18370">
    <property type="entry name" value="RGI_lyase"/>
    <property type="match status" value="1"/>
</dbReference>
<feature type="domain" description="Rhamnogalacturonan lyase family 11 C-terminal" evidence="3">
    <location>
        <begin position="581"/>
        <end position="700"/>
    </location>
</feature>
<feature type="signal peptide" evidence="1">
    <location>
        <begin position="1"/>
        <end position="21"/>
    </location>
</feature>
<dbReference type="InterPro" id="IPR013783">
    <property type="entry name" value="Ig-like_fold"/>
</dbReference>
<dbReference type="RefSeq" id="WP_349219241.1">
    <property type="nucleotide sequence ID" value="NZ_JBBMFD010000009.1"/>
</dbReference>
<feature type="domain" description="Rhamnogalacturonan lyase family 11 C-terminal" evidence="3">
    <location>
        <begin position="288"/>
        <end position="405"/>
    </location>
</feature>
<evidence type="ECO:0000259" key="3">
    <source>
        <dbReference type="Pfam" id="PF21348"/>
    </source>
</evidence>
<dbReference type="InterPro" id="IPR028994">
    <property type="entry name" value="Integrin_alpha_N"/>
</dbReference>
<dbReference type="InterPro" id="IPR049366">
    <property type="entry name" value="RGL11_C"/>
</dbReference>
<dbReference type="PANTHER" id="PTHR43118">
    <property type="entry name" value="RHAMNOGALACTURONAN LYASE (EUROFUNG)"/>
    <property type="match status" value="1"/>
</dbReference>
<accession>A0ABV1DZW2</accession>
<comment type="caution">
    <text evidence="4">The sequence shown here is derived from an EMBL/GenBank/DDBJ whole genome shotgun (WGS) entry which is preliminary data.</text>
</comment>
<dbReference type="InterPro" id="IPR034641">
    <property type="entry name" value="RGL11"/>
</dbReference>
<feature type="domain" description="Rhamnogalacturonan I lyase beta-sheet" evidence="2">
    <location>
        <begin position="40"/>
        <end position="85"/>
    </location>
</feature>
<dbReference type="EMBL" id="JBBMFD010000009">
    <property type="protein sequence ID" value="MEQ2440584.1"/>
    <property type="molecule type" value="Genomic_DNA"/>
</dbReference>
<evidence type="ECO:0008006" key="6">
    <source>
        <dbReference type="Google" id="ProtNLM"/>
    </source>
</evidence>
<sequence length="1193" mass="131029">MNKHVKRVGSLVLTMSMLTSAGLMMTTNAASTDLSSDGLRSMEYLDRGLVAAETADGIFLSWRFLGNEPDGISWNVYRDGALIATINPHDVQPESDYDTNPGVVKENTTPTNYTDPDGTISSVYEVAPVIDGVEGRKEGLCVPMLSSLEGRSGQENRGAVQYIQMKPAPDPIPLVNFEYRGKIVGPGSTIGGNDAKTWAISEDNQESWYRVDMDLLRAFREPHDNKTAVTQEDLNGWIAKLNEYNGEDWQPRNVLNNGIISDALYYELEAKFIQYVEELDCGTSLPYAHNEDGSIMTTMSGKFTTQDMSVGDFDGDGQYEIVVKWRTNSQDPMYSDPIYSPKNLTAGTEYIDVYKLDGTLLFRVDMGYNVAASNDHETNLFVQDFDGDGKSELILKTNPGTRIGNWSEEAQDVIYPNTLETVVGGEDGLKSTTDAFKQYFAEGNDEALDTYWGVLNSFDICYRSPTAGGGNDGPNDPAQKAWIKSYHVGRMGEMKDGKEYVTAFEWDAESGEGIIVDSDEYRFAYTAGSVDGEDWAMDPMTQRGNFCYITQPAPGTDTLDSYKTQIMAEKEQYWLENPWKHSVWGDAQGNRPNRWAGATGSLDGENYYAVIQRGYYQRTTASAYYIVDGELVEKAYFDTEDPACRVLGDDKELYYSRGNHFAECADLDGDGKDEFVLKAMKLKLDEEKGLLLPYVINGDVFMTVEAMDGKLMEAGYEIISDETRNNPLNRWAPLNHGDRSALLPVDKTNKIMQFTGIEEYIWDDKNTGKQLGWLPGPNTFDPQKGLRIGEDGELVYENAILYGSFTGNDDEGSVAGNFSNKWPGAQAGDSSATKNVRSMVTGEVLTTTNTARGIGQGENAVWFGSGLTHMAVNGANIHDIDDETFAVSNYLQTGLRSTGSKSTPTLKADFYGDWREELIYTNSAGDQLAIVTTLAPTEYGIRTLMHDPMYRNGVANQNISYNQCGFASFYLGDEAELPAQRTDIYVPTNPLNDVTASTDKAVYDVNETITVTVNTDDSVTRVGLANESGDPLAVAGSYDGVDNGDGTKTFTITFALGTPGDRVMTVLTAGEDYQLGSTGTTIAFTVSREPLAPSQGNDPQAISAKIVSGSMKVNEPITFEIKTNDDVTKVAFFNENGAGLCSTTSYVDDDGVRTWTLSISMGSTGKRTLDLKYQGADGQWIDSDLSVSFTLTK</sequence>
<dbReference type="SUPFAM" id="SSF69318">
    <property type="entry name" value="Integrin alpha N-terminal domain"/>
    <property type="match status" value="1"/>
</dbReference>
<dbReference type="Gene3D" id="2.60.40.10">
    <property type="entry name" value="Immunoglobulins"/>
    <property type="match status" value="1"/>
</dbReference>
<keyword evidence="5" id="KW-1185">Reference proteome</keyword>
<reference evidence="4 5" key="1">
    <citation type="submission" date="2024-03" db="EMBL/GenBank/DDBJ databases">
        <title>Human intestinal bacterial collection.</title>
        <authorList>
            <person name="Pauvert C."/>
            <person name="Hitch T.C.A."/>
            <person name="Clavel T."/>
        </authorList>
    </citation>
    <scope>NUCLEOTIDE SEQUENCE [LARGE SCALE GENOMIC DNA]</scope>
    <source>
        <strain evidence="4 5">CLA-JM-H44</strain>
    </source>
</reference>
<gene>
    <name evidence="4" type="ORF">WMO26_07075</name>
</gene>
<evidence type="ECO:0000313" key="5">
    <source>
        <dbReference type="Proteomes" id="UP001489509"/>
    </source>
</evidence>
<evidence type="ECO:0000256" key="1">
    <source>
        <dbReference type="SAM" id="SignalP"/>
    </source>
</evidence>
<feature type="domain" description="Rhamnogalacturonan lyase family 11 C-terminal" evidence="3">
    <location>
        <begin position="799"/>
        <end position="979"/>
    </location>
</feature>